<dbReference type="Proteomes" id="UP000326464">
    <property type="component" value="Unassembled WGS sequence"/>
</dbReference>
<sequence>MAAPQDAGVVTSDRPGTSERTGRRGRIRTIAALVPVLGLTGWAAAEALNPGSEQMPPSAQIGVSPGAPLAGSAYASPQPTRPAPAKPAPAKPGSTPAPAPSIRPVEGAEAATPPKIPGPAIPGPATPSPGNPTPAAPGTPASAPPGPDAFAPPRAVGAIDEPPPVAAAKGFGEAADLARGVSAEVTALQSVEGEARGIGEVGGPAVRVTLEVTNSTGEPISLAEAVVNAETVADRAPAEQLSGPGAIPFPVQVGPGQTVSGVVVFRISAEHRDAVRVLFHYRAVSTVAVFEGSVPVQGEAP</sequence>
<feature type="region of interest" description="Disordered" evidence="1">
    <location>
        <begin position="1"/>
        <end position="26"/>
    </location>
</feature>
<comment type="caution">
    <text evidence="2">The sequence shown here is derived from an EMBL/GenBank/DDBJ whole genome shotgun (WGS) entry which is preliminary data.</text>
</comment>
<reference evidence="3" key="1">
    <citation type="submission" date="2019-07" db="EMBL/GenBank/DDBJ databases">
        <title>Arthrobacter KR32 sp. nov., isolated from mountain cheese made of cows milk.</title>
        <authorList>
            <person name="Flegler A."/>
        </authorList>
    </citation>
    <scope>NUCLEOTIDE SEQUENCE [LARGE SCALE GENOMIC DNA]</scope>
    <source>
        <strain evidence="3">KR32</strain>
    </source>
</reference>
<dbReference type="EMBL" id="VJXX01000001">
    <property type="protein sequence ID" value="MPY09333.1"/>
    <property type="molecule type" value="Genomic_DNA"/>
</dbReference>
<keyword evidence="3" id="KW-1185">Reference proteome</keyword>
<name>A0A7X1NM86_9MICC</name>
<feature type="compositionally biased region" description="Pro residues" evidence="1">
    <location>
        <begin position="79"/>
        <end position="101"/>
    </location>
</feature>
<dbReference type="AlphaFoldDB" id="A0A7X1NM86"/>
<accession>A0A7X1NM86</accession>
<protein>
    <recommendedName>
        <fullName evidence="4">DUF4352 domain-containing protein</fullName>
    </recommendedName>
</protein>
<dbReference type="OrthoDB" id="3831250at2"/>
<evidence type="ECO:0000313" key="2">
    <source>
        <dbReference type="EMBL" id="MPY09333.1"/>
    </source>
</evidence>
<evidence type="ECO:0008006" key="4">
    <source>
        <dbReference type="Google" id="ProtNLM"/>
    </source>
</evidence>
<organism evidence="2 3">
    <name type="scientific">Arthrobacter bussei</name>
    <dbReference type="NCBI Taxonomy" id="2594179"/>
    <lineage>
        <taxon>Bacteria</taxon>
        <taxon>Bacillati</taxon>
        <taxon>Actinomycetota</taxon>
        <taxon>Actinomycetes</taxon>
        <taxon>Micrococcales</taxon>
        <taxon>Micrococcaceae</taxon>
        <taxon>Arthrobacter</taxon>
    </lineage>
</organism>
<feature type="region of interest" description="Disordered" evidence="1">
    <location>
        <begin position="49"/>
        <end position="157"/>
    </location>
</feature>
<evidence type="ECO:0000256" key="1">
    <source>
        <dbReference type="SAM" id="MobiDB-lite"/>
    </source>
</evidence>
<dbReference type="RefSeq" id="WP_152811665.1">
    <property type="nucleotide sequence ID" value="NZ_VJXX01000001.1"/>
</dbReference>
<gene>
    <name evidence="2" type="ORF">FNH21_01085</name>
</gene>
<proteinExistence type="predicted"/>
<evidence type="ECO:0000313" key="3">
    <source>
        <dbReference type="Proteomes" id="UP000326464"/>
    </source>
</evidence>
<feature type="compositionally biased region" description="Pro residues" evidence="1">
    <location>
        <begin position="114"/>
        <end position="147"/>
    </location>
</feature>